<keyword evidence="1" id="KW-0812">Transmembrane</keyword>
<evidence type="ECO:0000313" key="2">
    <source>
        <dbReference type="EMBL" id="SVA30082.1"/>
    </source>
</evidence>
<accession>A0A381UPJ5</accession>
<organism evidence="2">
    <name type="scientific">marine metagenome</name>
    <dbReference type="NCBI Taxonomy" id="408172"/>
    <lineage>
        <taxon>unclassified sequences</taxon>
        <taxon>metagenomes</taxon>
        <taxon>ecological metagenomes</taxon>
    </lineage>
</organism>
<dbReference type="AlphaFoldDB" id="A0A381UPJ5"/>
<gene>
    <name evidence="2" type="ORF">METZ01_LOCUS82936</name>
</gene>
<evidence type="ECO:0000256" key="1">
    <source>
        <dbReference type="SAM" id="Phobius"/>
    </source>
</evidence>
<feature type="transmembrane region" description="Helical" evidence="1">
    <location>
        <begin position="107"/>
        <end position="130"/>
    </location>
</feature>
<sequence length="165" mass="18382">MVGQGPLKPLILVRIQAREPPYLLTCLGSDMLMTQFRPYLLNNIYFTLSVSVISGISNASVSYWSKGLGEQESAIDLIHAFIGNSVFGLVANFIPATFNVKYAHTSLFWLTGNLMMLGMNVLMLGVHYAIQTENPIETRIVPTFASQSLENVFIFKMLMGKKNNK</sequence>
<protein>
    <submittedName>
        <fullName evidence="2">Uncharacterized protein</fullName>
    </submittedName>
</protein>
<dbReference type="EMBL" id="UINC01006864">
    <property type="protein sequence ID" value="SVA30082.1"/>
    <property type="molecule type" value="Genomic_DNA"/>
</dbReference>
<name>A0A381UPJ5_9ZZZZ</name>
<proteinExistence type="predicted"/>
<feature type="transmembrane region" description="Helical" evidence="1">
    <location>
        <begin position="44"/>
        <end position="65"/>
    </location>
</feature>
<keyword evidence="1" id="KW-1133">Transmembrane helix</keyword>
<keyword evidence="1" id="KW-0472">Membrane</keyword>
<feature type="transmembrane region" description="Helical" evidence="1">
    <location>
        <begin position="77"/>
        <end position="95"/>
    </location>
</feature>
<reference evidence="2" key="1">
    <citation type="submission" date="2018-05" db="EMBL/GenBank/DDBJ databases">
        <authorList>
            <person name="Lanie J.A."/>
            <person name="Ng W.-L."/>
            <person name="Kazmierczak K.M."/>
            <person name="Andrzejewski T.M."/>
            <person name="Davidsen T.M."/>
            <person name="Wayne K.J."/>
            <person name="Tettelin H."/>
            <person name="Glass J.I."/>
            <person name="Rusch D."/>
            <person name="Podicherti R."/>
            <person name="Tsui H.-C.T."/>
            <person name="Winkler M.E."/>
        </authorList>
    </citation>
    <scope>NUCLEOTIDE SEQUENCE</scope>
</reference>